<proteinExistence type="predicted"/>
<dbReference type="Proteomes" id="UP001378960">
    <property type="component" value="Unassembled WGS sequence"/>
</dbReference>
<protein>
    <submittedName>
        <fullName evidence="1">Uncharacterized protein</fullName>
    </submittedName>
</protein>
<dbReference type="AlphaFoldDB" id="A0AAV5RAZ3"/>
<organism evidence="1 2">
    <name type="scientific">Pichia kluyveri</name>
    <name type="common">Yeast</name>
    <dbReference type="NCBI Taxonomy" id="36015"/>
    <lineage>
        <taxon>Eukaryota</taxon>
        <taxon>Fungi</taxon>
        <taxon>Dikarya</taxon>
        <taxon>Ascomycota</taxon>
        <taxon>Saccharomycotina</taxon>
        <taxon>Pichiomycetes</taxon>
        <taxon>Pichiales</taxon>
        <taxon>Pichiaceae</taxon>
        <taxon>Pichia</taxon>
    </lineage>
</organism>
<keyword evidence="2" id="KW-1185">Reference proteome</keyword>
<name>A0AAV5RAZ3_PICKL</name>
<accession>A0AAV5RAZ3</accession>
<sequence>MNNLNGTEFTPHLKKGLPQLLEICWESPEETEIFRLSYMLSTLLYNFMGNKKQENFPNCFECSEKLIEVYLEHRKSNFKKTNLREFKPNQIEFETFYLTMVNIDIFRQSMLPIINKFPEIKSEYEKNGLSRDVCWMLNYRLERFKEKNFVKLAAIVNDILIEFANKKGWGFKDSNYVKGEMGIANISNSW</sequence>
<evidence type="ECO:0000313" key="1">
    <source>
        <dbReference type="EMBL" id="GMM48515.1"/>
    </source>
</evidence>
<dbReference type="EMBL" id="BTGB01000009">
    <property type="protein sequence ID" value="GMM48515.1"/>
    <property type="molecule type" value="Genomic_DNA"/>
</dbReference>
<comment type="caution">
    <text evidence="1">The sequence shown here is derived from an EMBL/GenBank/DDBJ whole genome shotgun (WGS) entry which is preliminary data.</text>
</comment>
<evidence type="ECO:0000313" key="2">
    <source>
        <dbReference type="Proteomes" id="UP001378960"/>
    </source>
</evidence>
<reference evidence="1 2" key="1">
    <citation type="journal article" date="2023" name="Elife">
        <title>Identification of key yeast species and microbe-microbe interactions impacting larval growth of Drosophila in the wild.</title>
        <authorList>
            <person name="Mure A."/>
            <person name="Sugiura Y."/>
            <person name="Maeda R."/>
            <person name="Honda K."/>
            <person name="Sakurai N."/>
            <person name="Takahashi Y."/>
            <person name="Watada M."/>
            <person name="Katoh T."/>
            <person name="Gotoh A."/>
            <person name="Gotoh Y."/>
            <person name="Taniguchi I."/>
            <person name="Nakamura K."/>
            <person name="Hayashi T."/>
            <person name="Katayama T."/>
            <person name="Uemura T."/>
            <person name="Hattori Y."/>
        </authorList>
    </citation>
    <scope>NUCLEOTIDE SEQUENCE [LARGE SCALE GENOMIC DNA]</scope>
    <source>
        <strain evidence="1 2">PK-24</strain>
    </source>
</reference>
<gene>
    <name evidence="1" type="ORF">DAPK24_051130</name>
</gene>